<organism evidence="1">
    <name type="scientific">uncultured Sulfurovum sp</name>
    <dbReference type="NCBI Taxonomy" id="269237"/>
    <lineage>
        <taxon>Bacteria</taxon>
        <taxon>Pseudomonadati</taxon>
        <taxon>Campylobacterota</taxon>
        <taxon>Epsilonproteobacteria</taxon>
        <taxon>Campylobacterales</taxon>
        <taxon>Sulfurovaceae</taxon>
        <taxon>Sulfurovum</taxon>
        <taxon>environmental samples</taxon>
    </lineage>
</organism>
<gene>
    <name evidence="1" type="ORF">HELGO_WM15226</name>
</gene>
<reference evidence="1" key="1">
    <citation type="submission" date="2020-01" db="EMBL/GenBank/DDBJ databases">
        <authorList>
            <person name="Meier V. D."/>
            <person name="Meier V D."/>
        </authorList>
    </citation>
    <scope>NUCLEOTIDE SEQUENCE</scope>
    <source>
        <strain evidence="1">HLG_WM_MAG_06</strain>
    </source>
</reference>
<dbReference type="PROSITE" id="PS51257">
    <property type="entry name" value="PROKAR_LIPOPROTEIN"/>
    <property type="match status" value="1"/>
</dbReference>
<dbReference type="EMBL" id="CACVAP010000048">
    <property type="protein sequence ID" value="CAA6806609.1"/>
    <property type="molecule type" value="Genomic_DNA"/>
</dbReference>
<accession>A0A6S6SK90</accession>
<evidence type="ECO:0008006" key="2">
    <source>
        <dbReference type="Google" id="ProtNLM"/>
    </source>
</evidence>
<sequence length="223" mass="26271">MKYIQYLLLVFILGSFYACNSTKKPKKEEVKESTIPAPITTIDSHLGSLTRDQALVKIELDTYLRKLSTFNTDDIVDMTYPKLFNVIDLDLFRQYIASMMNSTDIEMKSYDTHVSKLSKVTTFTNETKFAQAEYTSRVKIHFLSSHLYDTDEKMNFLYDALVYKYGIDNIKVNKQQRILDIKKEEKLLIIKEKDTTWKFLGDNIEYRQLYPSFLPYEIQKIIN</sequence>
<proteinExistence type="predicted"/>
<protein>
    <recommendedName>
        <fullName evidence="2">Lipoprotein</fullName>
    </recommendedName>
</protein>
<name>A0A6S6SK90_9BACT</name>
<evidence type="ECO:0000313" key="1">
    <source>
        <dbReference type="EMBL" id="CAA6806609.1"/>
    </source>
</evidence>
<dbReference type="AlphaFoldDB" id="A0A6S6SK90"/>